<accession>A0ABV6YNL8</accession>
<organism evidence="4 5">
    <name type="scientific">Eiseniibacteriota bacterium</name>
    <dbReference type="NCBI Taxonomy" id="2212470"/>
    <lineage>
        <taxon>Bacteria</taxon>
        <taxon>Candidatus Eiseniibacteriota</taxon>
    </lineage>
</organism>
<proteinExistence type="predicted"/>
<dbReference type="Proteomes" id="UP001594288">
    <property type="component" value="Unassembled WGS sequence"/>
</dbReference>
<sequence>MPARKHKVPTIESFGLFPGRTLVRKYRILSKLGQGWEGEVYRVMEIRTGIERAAKIFYPQRNPSNRTLKRYAQRLHKLRDCPIVLQYHTDEVFTFRRIPVSFMVSEYVGGEMLLDFLKGRPGQRLQPFEALHLLYALARGVESIHAKNEYHGDLHAENVIVRRFGLEFDLKILDMFYWDFPKTENRRDDVCDLVRILYDSIGGAKHYSRQPDAIKYICSGLKRSIILRKFRTVSQLRKHLDTMQW</sequence>
<dbReference type="Gene3D" id="1.10.510.10">
    <property type="entry name" value="Transferase(Phosphotransferase) domain 1"/>
    <property type="match status" value="1"/>
</dbReference>
<feature type="domain" description="Protein kinase" evidence="3">
    <location>
        <begin position="26"/>
        <end position="245"/>
    </location>
</feature>
<dbReference type="SMART" id="SM00220">
    <property type="entry name" value="S_TKc"/>
    <property type="match status" value="1"/>
</dbReference>
<dbReference type="PANTHER" id="PTHR24346">
    <property type="entry name" value="MAP/MICROTUBULE AFFINITY-REGULATING KINASE"/>
    <property type="match status" value="1"/>
</dbReference>
<protein>
    <submittedName>
        <fullName evidence="4">Protein kinase</fullName>
    </submittedName>
</protein>
<dbReference type="InterPro" id="IPR011009">
    <property type="entry name" value="Kinase-like_dom_sf"/>
</dbReference>
<evidence type="ECO:0000313" key="5">
    <source>
        <dbReference type="Proteomes" id="UP001594288"/>
    </source>
</evidence>
<keyword evidence="4" id="KW-0808">Transferase</keyword>
<dbReference type="PANTHER" id="PTHR24346:SF30">
    <property type="entry name" value="MATERNAL EMBRYONIC LEUCINE ZIPPER KINASE"/>
    <property type="match status" value="1"/>
</dbReference>
<gene>
    <name evidence="4" type="ORF">ACFL2Z_01950</name>
</gene>
<dbReference type="EMBL" id="JBHPEI010000020">
    <property type="protein sequence ID" value="MFC1799659.1"/>
    <property type="molecule type" value="Genomic_DNA"/>
</dbReference>
<keyword evidence="4" id="KW-0418">Kinase</keyword>
<dbReference type="PROSITE" id="PS50011">
    <property type="entry name" value="PROTEIN_KINASE_DOM"/>
    <property type="match status" value="1"/>
</dbReference>
<evidence type="ECO:0000259" key="3">
    <source>
        <dbReference type="PROSITE" id="PS50011"/>
    </source>
</evidence>
<name>A0ABV6YNL8_UNCEI</name>
<dbReference type="SUPFAM" id="SSF56112">
    <property type="entry name" value="Protein kinase-like (PK-like)"/>
    <property type="match status" value="1"/>
</dbReference>
<evidence type="ECO:0000256" key="2">
    <source>
        <dbReference type="ARBA" id="ARBA00022840"/>
    </source>
</evidence>
<reference evidence="4 5" key="1">
    <citation type="submission" date="2024-09" db="EMBL/GenBank/DDBJ databases">
        <authorList>
            <person name="D'Angelo T."/>
        </authorList>
    </citation>
    <scope>NUCLEOTIDE SEQUENCE [LARGE SCALE GENOMIC DNA]</scope>
    <source>
        <strain evidence="4">SAG AM-311-F02</strain>
    </source>
</reference>
<dbReference type="InterPro" id="IPR000719">
    <property type="entry name" value="Prot_kinase_dom"/>
</dbReference>
<evidence type="ECO:0000313" key="4">
    <source>
        <dbReference type="EMBL" id="MFC1799659.1"/>
    </source>
</evidence>
<evidence type="ECO:0000256" key="1">
    <source>
        <dbReference type="ARBA" id="ARBA00022741"/>
    </source>
</evidence>
<dbReference type="Pfam" id="PF00069">
    <property type="entry name" value="Pkinase"/>
    <property type="match status" value="1"/>
</dbReference>
<comment type="caution">
    <text evidence="4">The sequence shown here is derived from an EMBL/GenBank/DDBJ whole genome shotgun (WGS) entry which is preliminary data.</text>
</comment>
<keyword evidence="1" id="KW-0547">Nucleotide-binding</keyword>
<dbReference type="GO" id="GO:0016301">
    <property type="term" value="F:kinase activity"/>
    <property type="evidence" value="ECO:0007669"/>
    <property type="project" value="UniProtKB-KW"/>
</dbReference>
<keyword evidence="2" id="KW-0067">ATP-binding</keyword>
<keyword evidence="5" id="KW-1185">Reference proteome</keyword>